<dbReference type="EMBL" id="CAJZBQ010000009">
    <property type="protein sequence ID" value="CAG9313037.1"/>
    <property type="molecule type" value="Genomic_DNA"/>
</dbReference>
<gene>
    <name evidence="2" type="ORF">BSTOLATCC_MIC7822</name>
</gene>
<dbReference type="PANTHER" id="PTHR11477">
    <property type="entry name" value="TRANSCRIPTION FACTOR S-II ZINC FINGER DOMAIN-CONTAINING PROTEIN"/>
    <property type="match status" value="1"/>
</dbReference>
<dbReference type="InterPro" id="IPR043151">
    <property type="entry name" value="BAH_sf"/>
</dbReference>
<dbReference type="GO" id="GO:0005634">
    <property type="term" value="C:nucleus"/>
    <property type="evidence" value="ECO:0007669"/>
    <property type="project" value="TreeGrafter"/>
</dbReference>
<dbReference type="InterPro" id="IPR036575">
    <property type="entry name" value="TFIIS_cen_dom_sf"/>
</dbReference>
<protein>
    <recommendedName>
        <fullName evidence="1">TFIIS central domain-containing protein</fullName>
    </recommendedName>
</protein>
<organism evidence="2 3">
    <name type="scientific">Blepharisma stoltei</name>
    <dbReference type="NCBI Taxonomy" id="1481888"/>
    <lineage>
        <taxon>Eukaryota</taxon>
        <taxon>Sar</taxon>
        <taxon>Alveolata</taxon>
        <taxon>Ciliophora</taxon>
        <taxon>Postciliodesmatophora</taxon>
        <taxon>Heterotrichea</taxon>
        <taxon>Heterotrichida</taxon>
        <taxon>Blepharismidae</taxon>
        <taxon>Blepharisma</taxon>
    </lineage>
</organism>
<evidence type="ECO:0000313" key="2">
    <source>
        <dbReference type="EMBL" id="CAG9313037.1"/>
    </source>
</evidence>
<dbReference type="GO" id="GO:0000977">
    <property type="term" value="F:RNA polymerase II transcription regulatory region sequence-specific DNA binding"/>
    <property type="evidence" value="ECO:0007669"/>
    <property type="project" value="TreeGrafter"/>
</dbReference>
<dbReference type="SUPFAM" id="SSF46942">
    <property type="entry name" value="Elongation factor TFIIS domain 2"/>
    <property type="match status" value="1"/>
</dbReference>
<dbReference type="GO" id="GO:0006368">
    <property type="term" value="P:transcription elongation by RNA polymerase II"/>
    <property type="evidence" value="ECO:0007669"/>
    <property type="project" value="TreeGrafter"/>
</dbReference>
<name>A0AAU9IG00_9CILI</name>
<dbReference type="InterPro" id="IPR011011">
    <property type="entry name" value="Znf_FYVE_PHD"/>
</dbReference>
<dbReference type="InterPro" id="IPR003618">
    <property type="entry name" value="TFIIS_cen_dom"/>
</dbReference>
<dbReference type="SUPFAM" id="SSF57903">
    <property type="entry name" value="FYVE/PHD zinc finger"/>
    <property type="match status" value="1"/>
</dbReference>
<reference evidence="2" key="1">
    <citation type="submission" date="2021-09" db="EMBL/GenBank/DDBJ databases">
        <authorList>
            <consortium name="AG Swart"/>
            <person name="Singh M."/>
            <person name="Singh A."/>
            <person name="Seah K."/>
            <person name="Emmerich C."/>
        </authorList>
    </citation>
    <scope>NUCLEOTIDE SEQUENCE</scope>
    <source>
        <strain evidence="2">ATCC30299</strain>
    </source>
</reference>
<dbReference type="PROSITE" id="PS51321">
    <property type="entry name" value="TFIIS_CENTRAL"/>
    <property type="match status" value="1"/>
</dbReference>
<dbReference type="GO" id="GO:0031440">
    <property type="term" value="P:regulation of mRNA 3'-end processing"/>
    <property type="evidence" value="ECO:0007669"/>
    <property type="project" value="TreeGrafter"/>
</dbReference>
<dbReference type="GO" id="GO:0031564">
    <property type="term" value="P:transcription antitermination"/>
    <property type="evidence" value="ECO:0007669"/>
    <property type="project" value="TreeGrafter"/>
</dbReference>
<keyword evidence="3" id="KW-1185">Reference proteome</keyword>
<proteinExistence type="predicted"/>
<dbReference type="Gene3D" id="2.30.30.490">
    <property type="match status" value="1"/>
</dbReference>
<dbReference type="SMART" id="SM00510">
    <property type="entry name" value="TFS2M"/>
    <property type="match status" value="1"/>
</dbReference>
<dbReference type="Pfam" id="PF07500">
    <property type="entry name" value="TFIIS_M"/>
    <property type="match status" value="1"/>
</dbReference>
<dbReference type="Gene3D" id="1.10.472.30">
    <property type="entry name" value="Transcription elongation factor S-II, central domain"/>
    <property type="match status" value="1"/>
</dbReference>
<dbReference type="PANTHER" id="PTHR11477:SF11">
    <property type="entry name" value="TRANSCRIPTION FACTOR BYE1"/>
    <property type="match status" value="1"/>
</dbReference>
<dbReference type="Proteomes" id="UP001162131">
    <property type="component" value="Unassembled WGS sequence"/>
</dbReference>
<dbReference type="GO" id="GO:0006362">
    <property type="term" value="P:transcription elongation by RNA polymerase I"/>
    <property type="evidence" value="ECO:0007669"/>
    <property type="project" value="TreeGrafter"/>
</dbReference>
<evidence type="ECO:0000313" key="3">
    <source>
        <dbReference type="Proteomes" id="UP001162131"/>
    </source>
</evidence>
<accession>A0AAU9IG00</accession>
<comment type="caution">
    <text evidence="2">The sequence shown here is derived from an EMBL/GenBank/DDBJ whole genome shotgun (WGS) entry which is preliminary data.</text>
</comment>
<dbReference type="GO" id="GO:0001139">
    <property type="term" value="F:RNA polymerase II complex recruiting activity"/>
    <property type="evidence" value="ECO:0007669"/>
    <property type="project" value="TreeGrafter"/>
</dbReference>
<evidence type="ECO:0000259" key="1">
    <source>
        <dbReference type="PROSITE" id="PS51321"/>
    </source>
</evidence>
<feature type="domain" description="TFIIS central" evidence="1">
    <location>
        <begin position="228"/>
        <end position="356"/>
    </location>
</feature>
<sequence length="474" mass="54299">MTIIHIIMESGLKGKAIKFLDSHSNPVIAEVYDTKDNTIRCMELLRPEDIKVSRHIYFGDRELYRTSNFFEISQSSVQEILPICTLKDYPGSKGILIRQTYDKNSKLFNPSTLPSVCLCRQPLNPDMPYIICQKCNQIFHSLCLTDTNSCPDCSYIFKRQRIEENVPESPKKQIKTTMVAKSRNIDNSSLPLDADKYQSLTEEGRERLQQNVWNVHLNFMALQSSLSSEEKIRHQLDSKIVCALYLSIEENRGLGIDYSLQELEKKAMEIEASIYYSTGSNANSQAYKGKVRSLLFNLCDEKNPDFRFDILKGEISPAELSKMQSRDMASSAIKNFRVERKKKYTEEQLVLPTADEKLVVKTHKGEAVFMPGEVVTDMTSTDILDTVLTKSKSTDSPTKVPKCDDPFDIENYEGEQKYEVKPKNGEGINERIFEIVKDWTPKKLSGKLKDTIHNYLEESQAKRVISRINFLSNN</sequence>
<dbReference type="AlphaFoldDB" id="A0AAU9IG00"/>